<dbReference type="PANTHER" id="PTHR43065">
    <property type="entry name" value="SENSOR HISTIDINE KINASE"/>
    <property type="match status" value="1"/>
</dbReference>
<dbReference type="InterPro" id="IPR004358">
    <property type="entry name" value="Sig_transdc_His_kin-like_C"/>
</dbReference>
<feature type="region of interest" description="Disordered" evidence="4">
    <location>
        <begin position="477"/>
        <end position="500"/>
    </location>
</feature>
<dbReference type="GO" id="GO:0016301">
    <property type="term" value="F:kinase activity"/>
    <property type="evidence" value="ECO:0007669"/>
    <property type="project" value="UniProtKB-KW"/>
</dbReference>
<evidence type="ECO:0000313" key="8">
    <source>
        <dbReference type="Proteomes" id="UP001596501"/>
    </source>
</evidence>
<dbReference type="InterPro" id="IPR003661">
    <property type="entry name" value="HisK_dim/P_dom"/>
</dbReference>
<keyword evidence="8" id="KW-1185">Reference proteome</keyword>
<protein>
    <recommendedName>
        <fullName evidence="2">histidine kinase</fullName>
        <ecNumber evidence="2">2.7.13.3</ecNumber>
    </recommendedName>
</protein>
<feature type="compositionally biased region" description="Polar residues" evidence="4">
    <location>
        <begin position="486"/>
        <end position="500"/>
    </location>
</feature>
<evidence type="ECO:0000256" key="2">
    <source>
        <dbReference type="ARBA" id="ARBA00012438"/>
    </source>
</evidence>
<dbReference type="PANTHER" id="PTHR43065:SF42">
    <property type="entry name" value="TWO-COMPONENT SENSOR PPRA"/>
    <property type="match status" value="1"/>
</dbReference>
<evidence type="ECO:0000256" key="5">
    <source>
        <dbReference type="SAM" id="Phobius"/>
    </source>
</evidence>
<dbReference type="SUPFAM" id="SSF55874">
    <property type="entry name" value="ATPase domain of HSP90 chaperone/DNA topoisomerase II/histidine kinase"/>
    <property type="match status" value="1"/>
</dbReference>
<feature type="transmembrane region" description="Helical" evidence="5">
    <location>
        <begin position="112"/>
        <end position="130"/>
    </location>
</feature>
<dbReference type="Proteomes" id="UP001596501">
    <property type="component" value="Unassembled WGS sequence"/>
</dbReference>
<keyword evidence="5" id="KW-0812">Transmembrane</keyword>
<dbReference type="PROSITE" id="PS50109">
    <property type="entry name" value="HIS_KIN"/>
    <property type="match status" value="1"/>
</dbReference>
<accession>A0ABW2QJW8</accession>
<keyword evidence="7" id="KW-0808">Transferase</keyword>
<feature type="transmembrane region" description="Helical" evidence="5">
    <location>
        <begin position="191"/>
        <end position="210"/>
    </location>
</feature>
<evidence type="ECO:0000256" key="1">
    <source>
        <dbReference type="ARBA" id="ARBA00000085"/>
    </source>
</evidence>
<comment type="caution">
    <text evidence="7">The sequence shown here is derived from an EMBL/GenBank/DDBJ whole genome shotgun (WGS) entry which is preliminary data.</text>
</comment>
<dbReference type="Pfam" id="PF02518">
    <property type="entry name" value="HATPase_c"/>
    <property type="match status" value="1"/>
</dbReference>
<dbReference type="PRINTS" id="PR00344">
    <property type="entry name" value="BCTRLSENSOR"/>
</dbReference>
<feature type="domain" description="Histidine kinase" evidence="6">
    <location>
        <begin position="248"/>
        <end position="479"/>
    </location>
</feature>
<dbReference type="InterPro" id="IPR003594">
    <property type="entry name" value="HATPase_dom"/>
</dbReference>
<feature type="transmembrane region" description="Helical" evidence="5">
    <location>
        <begin position="44"/>
        <end position="63"/>
    </location>
</feature>
<dbReference type="SUPFAM" id="SSF47384">
    <property type="entry name" value="Homodimeric domain of signal transducing histidine kinase"/>
    <property type="match status" value="1"/>
</dbReference>
<name>A0ABW2QJW8_9BURK</name>
<evidence type="ECO:0000256" key="3">
    <source>
        <dbReference type="ARBA" id="ARBA00022553"/>
    </source>
</evidence>
<gene>
    <name evidence="7" type="ORF">ACFQPB_12660</name>
</gene>
<keyword evidence="5" id="KW-0472">Membrane</keyword>
<organism evidence="7 8">
    <name type="scientific">Hydrogenophaga atypica</name>
    <dbReference type="NCBI Taxonomy" id="249409"/>
    <lineage>
        <taxon>Bacteria</taxon>
        <taxon>Pseudomonadati</taxon>
        <taxon>Pseudomonadota</taxon>
        <taxon>Betaproteobacteria</taxon>
        <taxon>Burkholderiales</taxon>
        <taxon>Comamonadaceae</taxon>
        <taxon>Hydrogenophaga</taxon>
    </lineage>
</organism>
<dbReference type="RefSeq" id="WP_382223771.1">
    <property type="nucleotide sequence ID" value="NZ_JBHTCA010000008.1"/>
</dbReference>
<evidence type="ECO:0000313" key="7">
    <source>
        <dbReference type="EMBL" id="MFC7409715.1"/>
    </source>
</evidence>
<reference evidence="8" key="1">
    <citation type="journal article" date="2019" name="Int. J. Syst. Evol. Microbiol.">
        <title>The Global Catalogue of Microorganisms (GCM) 10K type strain sequencing project: providing services to taxonomists for standard genome sequencing and annotation.</title>
        <authorList>
            <consortium name="The Broad Institute Genomics Platform"/>
            <consortium name="The Broad Institute Genome Sequencing Center for Infectious Disease"/>
            <person name="Wu L."/>
            <person name="Ma J."/>
        </authorList>
    </citation>
    <scope>NUCLEOTIDE SEQUENCE [LARGE SCALE GENOMIC DNA]</scope>
    <source>
        <strain evidence="8">CGMCC 1.12371</strain>
    </source>
</reference>
<dbReference type="InterPro" id="IPR036890">
    <property type="entry name" value="HATPase_C_sf"/>
</dbReference>
<proteinExistence type="predicted"/>
<dbReference type="CDD" id="cd00082">
    <property type="entry name" value="HisKA"/>
    <property type="match status" value="1"/>
</dbReference>
<dbReference type="Gene3D" id="3.30.565.10">
    <property type="entry name" value="Histidine kinase-like ATPase, C-terminal domain"/>
    <property type="match status" value="1"/>
</dbReference>
<dbReference type="SMART" id="SM00387">
    <property type="entry name" value="HATPase_c"/>
    <property type="match status" value="1"/>
</dbReference>
<dbReference type="EC" id="2.7.13.3" evidence="2"/>
<feature type="transmembrane region" description="Helical" evidence="5">
    <location>
        <begin position="69"/>
        <end position="91"/>
    </location>
</feature>
<keyword evidence="3" id="KW-0597">Phosphoprotein</keyword>
<evidence type="ECO:0000256" key="4">
    <source>
        <dbReference type="SAM" id="MobiDB-lite"/>
    </source>
</evidence>
<dbReference type="EMBL" id="JBHTCA010000008">
    <property type="protein sequence ID" value="MFC7409715.1"/>
    <property type="molecule type" value="Genomic_DNA"/>
</dbReference>
<keyword evidence="7" id="KW-0418">Kinase</keyword>
<dbReference type="InterPro" id="IPR005467">
    <property type="entry name" value="His_kinase_dom"/>
</dbReference>
<feature type="transmembrane region" description="Helical" evidence="5">
    <location>
        <begin position="136"/>
        <end position="155"/>
    </location>
</feature>
<comment type="catalytic activity">
    <reaction evidence="1">
        <text>ATP + protein L-histidine = ADP + protein N-phospho-L-histidine.</text>
        <dbReference type="EC" id="2.7.13.3"/>
    </reaction>
</comment>
<feature type="transmembrane region" description="Helical" evidence="5">
    <location>
        <begin position="162"/>
        <end position="179"/>
    </location>
</feature>
<keyword evidence="5" id="KW-1133">Transmembrane helix</keyword>
<dbReference type="InterPro" id="IPR036097">
    <property type="entry name" value="HisK_dim/P_sf"/>
</dbReference>
<evidence type="ECO:0000259" key="6">
    <source>
        <dbReference type="PROSITE" id="PS50109"/>
    </source>
</evidence>
<dbReference type="CDD" id="cd00075">
    <property type="entry name" value="HATPase"/>
    <property type="match status" value="1"/>
</dbReference>
<sequence length="500" mass="55365">MTGALSAWVSRLQARLRTDLDWLTREDEAAARLRARHLNYVNRLTPLLVGVSMANASLLVYVMRVSAGALPVVCWLLFYVAWAVLAMRGWWKRHRHEAQTASPRAVRRVTQGAMAIALLWGVAALMWFPIGNSEQRFLVGMVVLGCLNGGVLALATVPTAAWAYLCVLTLCCMAAALMARLEFIGIELTLLLTYSGAQAWMALVIARVFSARVRSETMARERQADLEVARDQLISSEKMAALGALVAGVAHEVNTPLGISITAASAVREGLVGMREDYQAQRMTRESFEQALDQAMEGLDMLDTNLMRASRLIKDFKQTAVHQTSERLCDFDVMETLRALLASLHPVTRRVPVRPMLGGPRKLPARGYPGALMQVLTNLIMNSVNHAFREVASPAIVIDVREGEHEWELVYSDNGVGVPHEYQARIFEPFFTTRRGRGGTGLGLNIVYTVVTQRMGGQLTFWSRPGQGVRLHLRLPRRLTSERPDSQPQTQSHPGTTTGL</sequence>
<dbReference type="Gene3D" id="1.10.287.130">
    <property type="match status" value="1"/>
</dbReference>